<keyword evidence="1" id="KW-0378">Hydrolase</keyword>
<keyword evidence="2" id="KW-1185">Reference proteome</keyword>
<dbReference type="GO" id="GO:0004180">
    <property type="term" value="F:carboxypeptidase activity"/>
    <property type="evidence" value="ECO:0007669"/>
    <property type="project" value="UniProtKB-KW"/>
</dbReference>
<dbReference type="SUPFAM" id="SSF49464">
    <property type="entry name" value="Carboxypeptidase regulatory domain-like"/>
    <property type="match status" value="1"/>
</dbReference>
<dbReference type="EMBL" id="JAALLS010000028">
    <property type="protein sequence ID" value="NGP89958.1"/>
    <property type="molecule type" value="Genomic_DNA"/>
</dbReference>
<name>A0A6M1T1L2_9BACT</name>
<proteinExistence type="predicted"/>
<protein>
    <submittedName>
        <fullName evidence="1">Carboxypeptidase regulatory-like domain-containing protein</fullName>
    </submittedName>
</protein>
<evidence type="ECO:0000313" key="1">
    <source>
        <dbReference type="EMBL" id="NGP89958.1"/>
    </source>
</evidence>
<keyword evidence="1" id="KW-0121">Carboxypeptidase</keyword>
<comment type="caution">
    <text evidence="1">The sequence shown here is derived from an EMBL/GenBank/DDBJ whole genome shotgun (WGS) entry which is preliminary data.</text>
</comment>
<evidence type="ECO:0000313" key="2">
    <source>
        <dbReference type="Proteomes" id="UP000479132"/>
    </source>
</evidence>
<sequence length="628" mass="69432">MSHIFKGKIYGRLCDGCIEKLPNVKIRLYRLRENQDETLLATDEPKNNFKILTQKEIEAKEEYLLAQKTTDENGGFDFNLNEIKGYDGESFEIDVLVEKAPGQEKRPDNLDPVQFTADVYKPHAKGREDEKKSAWEYYVPYRYWCRIREKLGGYVICGRVLDCETENPIPNVEVFAFDRDWIQDDALGSATTNGNGHFLIYYSASDFKKGTVWDVELVGGPDLYFSVETSLGTPLLSEDPSRGRKPDRENAGACFCVTLCLSKDKIPPPPEPQPAFTHIGSYDYENDIDSLNPPSSGLTKAQNRAFFRNLRLNGSLAKKRNGNQLEYRFETCEVDSSGNPIGGSYNWQPVKESQLGKLKIGVLQKPNPAYPGPSSNPIKNVDYVIKPNQPDEIPVSIITDNGIDWIQVPQEDDHPLDTTGDGYFTPNHNLAALNTRILAPFNDIDLSGLVTGDSSTSTGKPLAENKHFAIRMIVREKGNSSTETVTGICEHIAVNNTLYDGIDSHPAWYSNVRNNQLAVAMVDISQLQGSNGCSGITDQLDVLYTAAHPNLGTVNISMKGPGGPYGFTNFPAAPTTGDHSGTATPDFNVADLQPCAYIVNMSVQILLTDGDHTPSNLHDEIGFCKNAV</sequence>
<accession>A0A6M1T1L2</accession>
<reference evidence="1 2" key="1">
    <citation type="submission" date="2020-02" db="EMBL/GenBank/DDBJ databases">
        <title>Aliifodinibius halophilus 2W32, complete genome.</title>
        <authorList>
            <person name="Li Y."/>
            <person name="Wu S."/>
        </authorList>
    </citation>
    <scope>NUCLEOTIDE SEQUENCE [LARGE SCALE GENOMIC DNA]</scope>
    <source>
        <strain evidence="1 2">2W32</strain>
    </source>
</reference>
<dbReference type="AlphaFoldDB" id="A0A6M1T1L2"/>
<dbReference type="Proteomes" id="UP000479132">
    <property type="component" value="Unassembled WGS sequence"/>
</dbReference>
<keyword evidence="1" id="KW-0645">Protease</keyword>
<gene>
    <name evidence="1" type="ORF">G3569_16480</name>
</gene>
<organism evidence="1 2">
    <name type="scientific">Fodinibius halophilus</name>
    <dbReference type="NCBI Taxonomy" id="1736908"/>
    <lineage>
        <taxon>Bacteria</taxon>
        <taxon>Pseudomonadati</taxon>
        <taxon>Balneolota</taxon>
        <taxon>Balneolia</taxon>
        <taxon>Balneolales</taxon>
        <taxon>Balneolaceae</taxon>
        <taxon>Fodinibius</taxon>
    </lineage>
</organism>
<dbReference type="InterPro" id="IPR008969">
    <property type="entry name" value="CarboxyPept-like_regulatory"/>
</dbReference>
<dbReference type="RefSeq" id="WP_165271184.1">
    <property type="nucleotide sequence ID" value="NZ_JAALLS010000028.1"/>
</dbReference>